<evidence type="ECO:0000313" key="1">
    <source>
        <dbReference type="EMBL" id="ADV47620.1"/>
    </source>
</evidence>
<dbReference type="STRING" id="688270.Celal_0274"/>
<name>E6X8N3_CELAD</name>
<dbReference type="Proteomes" id="UP000008634">
    <property type="component" value="Chromosome"/>
</dbReference>
<accession>E6X8N3</accession>
<protein>
    <submittedName>
        <fullName evidence="1">Uncharacterized protein</fullName>
    </submittedName>
</protein>
<sequence length="56" mass="6382">MDTIILVISKTESMKGIGERKIKIAIKNLKVITMTKKYMEAAKIKNVFKLTEKKLA</sequence>
<dbReference type="KEGG" id="cao:Celal_0274"/>
<gene>
    <name evidence="1" type="ordered locus">Celal_0274</name>
</gene>
<dbReference type="HOGENOM" id="CLU_3005734_0_0_10"/>
<dbReference type="EMBL" id="CP002453">
    <property type="protein sequence ID" value="ADV47620.1"/>
    <property type="molecule type" value="Genomic_DNA"/>
</dbReference>
<evidence type="ECO:0000313" key="2">
    <source>
        <dbReference type="Proteomes" id="UP000008634"/>
    </source>
</evidence>
<reference evidence="1 2" key="1">
    <citation type="journal article" date="2010" name="Stand. Genomic Sci.">
        <title>Complete genome sequence of Cellulophaga algicola type strain (IC166).</title>
        <authorList>
            <person name="Abt B."/>
            <person name="Lu M."/>
            <person name="Misra M."/>
            <person name="Han C."/>
            <person name="Nolan M."/>
            <person name="Lucas S."/>
            <person name="Hammon N."/>
            <person name="Deshpande S."/>
            <person name="Cheng J.F."/>
            <person name="Tapia R."/>
            <person name="Goodwin L."/>
            <person name="Pitluck S."/>
            <person name="Liolios K."/>
            <person name="Pagani I."/>
            <person name="Ivanova N."/>
            <person name="Mavromatis K."/>
            <person name="Ovchinikova G."/>
            <person name="Pati A."/>
            <person name="Chen A."/>
            <person name="Palaniappan K."/>
            <person name="Land M."/>
            <person name="Hauser L."/>
            <person name="Chang Y.J."/>
            <person name="Jeffries C.D."/>
            <person name="Detter J.C."/>
            <person name="Brambilla E."/>
            <person name="Rohde M."/>
            <person name="Tindall B.J."/>
            <person name="Goker M."/>
            <person name="Woyke T."/>
            <person name="Bristow J."/>
            <person name="Eisen J.A."/>
            <person name="Markowitz V."/>
            <person name="Hugenholtz P."/>
            <person name="Kyrpides N.C."/>
            <person name="Klenk H.P."/>
            <person name="Lapidus A."/>
        </authorList>
    </citation>
    <scope>NUCLEOTIDE SEQUENCE [LARGE SCALE GENOMIC DNA]</scope>
    <source>
        <strain evidence="2">DSM 14237 / IC166 / ACAM 630</strain>
    </source>
</reference>
<organism evidence="1 2">
    <name type="scientific">Cellulophaga algicola (strain DSM 14237 / IC166 / ACAM 630)</name>
    <dbReference type="NCBI Taxonomy" id="688270"/>
    <lineage>
        <taxon>Bacteria</taxon>
        <taxon>Pseudomonadati</taxon>
        <taxon>Bacteroidota</taxon>
        <taxon>Flavobacteriia</taxon>
        <taxon>Flavobacteriales</taxon>
        <taxon>Flavobacteriaceae</taxon>
        <taxon>Cellulophaga</taxon>
    </lineage>
</organism>
<keyword evidence="2" id="KW-1185">Reference proteome</keyword>
<dbReference type="RefSeq" id="WP_013549115.1">
    <property type="nucleotide sequence ID" value="NC_014934.1"/>
</dbReference>
<proteinExistence type="predicted"/>
<dbReference type="AlphaFoldDB" id="E6X8N3"/>